<evidence type="ECO:0000259" key="19">
    <source>
        <dbReference type="PROSITE" id="PS50067"/>
    </source>
</evidence>
<comment type="similarity">
    <text evidence="15 16">Belongs to the TRAFAC class myosin-kinesin ATPase superfamily. Kinesin family.</text>
</comment>
<keyword evidence="12" id="KW-0966">Cell projection</keyword>
<dbReference type="FunFam" id="3.40.850.10:FF:000040">
    <property type="entry name" value="Kinesin-like protein"/>
    <property type="match status" value="1"/>
</dbReference>
<keyword evidence="11" id="KW-0206">Cytoskeleton</keyword>
<proteinExistence type="inferred from homology"/>
<keyword evidence="8 17" id="KW-0175">Coiled coil</keyword>
<keyword evidence="6 15" id="KW-0067">ATP-binding</keyword>
<evidence type="ECO:0000256" key="3">
    <source>
        <dbReference type="ARBA" id="ARBA00022553"/>
    </source>
</evidence>
<keyword evidence="2" id="KW-0963">Cytoplasm</keyword>
<keyword evidence="9" id="KW-0969">Cilium</keyword>
<evidence type="ECO:0000256" key="18">
    <source>
        <dbReference type="SAM" id="MobiDB-lite"/>
    </source>
</evidence>
<dbReference type="Proteomes" id="UP001165780">
    <property type="component" value="Unplaced"/>
</dbReference>
<dbReference type="SUPFAM" id="SSF52540">
    <property type="entry name" value="P-loop containing nucleoside triphosphate hydrolases"/>
    <property type="match status" value="1"/>
</dbReference>
<keyword evidence="20" id="KW-1185">Reference proteome</keyword>
<keyword evidence="5 15" id="KW-0547">Nucleotide-binding</keyword>
<protein>
    <recommendedName>
        <fullName evidence="16">Kinesin-like protein</fullName>
    </recommendedName>
</protein>
<evidence type="ECO:0000256" key="2">
    <source>
        <dbReference type="ARBA" id="ARBA00022490"/>
    </source>
</evidence>
<dbReference type="InterPro" id="IPR019821">
    <property type="entry name" value="Kinesin_motor_CS"/>
</dbReference>
<dbReference type="CDD" id="cd01375">
    <property type="entry name" value="KISc_KIF9_like"/>
    <property type="match status" value="1"/>
</dbReference>
<evidence type="ECO:0000313" key="20">
    <source>
        <dbReference type="Proteomes" id="UP001165780"/>
    </source>
</evidence>
<dbReference type="InterPro" id="IPR056524">
    <property type="entry name" value="KIF6/9_C"/>
</dbReference>
<dbReference type="RefSeq" id="XP_053754321.1">
    <property type="nucleotide sequence ID" value="XM_053898346.1"/>
</dbReference>
<feature type="region of interest" description="Disordered" evidence="18">
    <location>
        <begin position="1"/>
        <end position="31"/>
    </location>
</feature>
<dbReference type="AlphaFoldDB" id="A0A9W2V6P2"/>
<reference evidence="21" key="1">
    <citation type="submission" date="2025-08" db="UniProtKB">
        <authorList>
            <consortium name="RefSeq"/>
        </authorList>
    </citation>
    <scope>IDENTIFICATION</scope>
    <source>
        <tissue evidence="21">Whole blood</tissue>
    </source>
</reference>
<dbReference type="Gene3D" id="3.40.850.10">
    <property type="entry name" value="Kinesin motor domain"/>
    <property type="match status" value="1"/>
</dbReference>
<dbReference type="PANTHER" id="PTHR47968:SF62">
    <property type="entry name" value="KINESIN FAMILY MEMBER 5A"/>
    <property type="match status" value="1"/>
</dbReference>
<name>A0A9W2V6P2_PANPR</name>
<organism evidence="20 21">
    <name type="scientific">Panthera pardus</name>
    <name type="common">Leopard</name>
    <name type="synonym">Felis pardus</name>
    <dbReference type="NCBI Taxonomy" id="9691"/>
    <lineage>
        <taxon>Eukaryota</taxon>
        <taxon>Metazoa</taxon>
        <taxon>Chordata</taxon>
        <taxon>Craniata</taxon>
        <taxon>Vertebrata</taxon>
        <taxon>Euteleostomi</taxon>
        <taxon>Mammalia</taxon>
        <taxon>Eutheria</taxon>
        <taxon>Laurasiatheria</taxon>
        <taxon>Carnivora</taxon>
        <taxon>Feliformia</taxon>
        <taxon>Felidae</taxon>
        <taxon>Pantherinae</taxon>
        <taxon>Panthera</taxon>
    </lineage>
</organism>
<dbReference type="GO" id="GO:0008017">
    <property type="term" value="F:microtubule binding"/>
    <property type="evidence" value="ECO:0007669"/>
    <property type="project" value="InterPro"/>
</dbReference>
<evidence type="ECO:0000256" key="14">
    <source>
        <dbReference type="ARBA" id="ARBA00063408"/>
    </source>
</evidence>
<evidence type="ECO:0000256" key="13">
    <source>
        <dbReference type="ARBA" id="ARBA00059553"/>
    </source>
</evidence>
<evidence type="ECO:0000256" key="10">
    <source>
        <dbReference type="ARBA" id="ARBA00023175"/>
    </source>
</evidence>
<dbReference type="SMART" id="SM00129">
    <property type="entry name" value="KISc"/>
    <property type="match status" value="1"/>
</dbReference>
<keyword evidence="10 15" id="KW-0505">Motor protein</keyword>
<dbReference type="InterPro" id="IPR027640">
    <property type="entry name" value="Kinesin-like_fam"/>
</dbReference>
<keyword evidence="7" id="KW-0282">Flagellum</keyword>
<dbReference type="CTD" id="64147"/>
<dbReference type="Pfam" id="PF00225">
    <property type="entry name" value="Kinesin"/>
    <property type="match status" value="1"/>
</dbReference>
<feature type="coiled-coil region" evidence="17">
    <location>
        <begin position="351"/>
        <end position="378"/>
    </location>
</feature>
<evidence type="ECO:0000256" key="1">
    <source>
        <dbReference type="ARBA" id="ARBA00004611"/>
    </source>
</evidence>
<dbReference type="PROSITE" id="PS00411">
    <property type="entry name" value="KINESIN_MOTOR_1"/>
    <property type="match status" value="1"/>
</dbReference>
<keyword evidence="4 16" id="KW-0493">Microtubule</keyword>
<dbReference type="PANTHER" id="PTHR47968">
    <property type="entry name" value="CENTROMERE PROTEIN E"/>
    <property type="match status" value="1"/>
</dbReference>
<dbReference type="GeneID" id="109247731"/>
<feature type="region of interest" description="Disordered" evidence="18">
    <location>
        <begin position="484"/>
        <end position="583"/>
    </location>
</feature>
<dbReference type="PRINTS" id="PR00380">
    <property type="entry name" value="KINESINHEAVY"/>
</dbReference>
<sequence>MDEEAAPKRGKNGPKFHCLPHSTQGSARMGTRKKVHTFVRVKPTDDFAHEMIKYGDDNKSIDIHLKKDTRRGVVNNQQTDWSFKLDGVLHNASQDLVYETVAKDVVAQALDGYNGTIMCYGQTGAGKTYTMTGTTENYKHRGILPRALQQVFRMIEERPTHAITVRVSYLEIYNESLFDLLSTLPYVGPSVTPMTIVENPQGVFIKGLSVHLTSQEEDAFSLLFEGETNRIIASHTMNKNSSRSHCIFTIYVEAHSRTLSDEKYITSKINLVDLAGSERLGKSGSEGRVLKEATYINKSLSFLEQAIIALGDQKREHIPFRQCKLTHALKDSLGGNCNMVLLTNIYGEAAQLEETRMVKNLEKELALLKQELAIHDSLANRTLVNYDPMDEIQIAEINSQVRRYLEGTLDEIDIINLRQIQEVFNQFRVVLSQQEQEVESALRRKYTLIDKNDFAAISAVQKAGLVDVDGHLVGEPDGQGFGLGVTPFSAKPGKKSKSKKTFKEQLSSSARKEGASSPVSGKELDVSTSKTQLTPSSKEGDVKDMTIREQETSSLEPLPSDSPKEELRPPRPSTPPPKPVAFEDFKNERGSEINRIFKENKSILNERRKRASETTQRINAIKREMDVTKEALNFQKSLREKQGEYENKGLMIIDEEEFLLILKLKDLKKQYRTEYQDLRDLRAEIQYCQHLVDQCRHRLLTEFDIWYNESFFIPEDLQVALKPGGSIRPGMVPVSRIMSLGEDAQDKFSQLQQVVLPEGPDSVAFYNAKVKTEQKHNYLKTMMGLQQAHRK</sequence>
<feature type="domain" description="Kinesin motor" evidence="19">
    <location>
        <begin position="34"/>
        <end position="368"/>
    </location>
</feature>
<dbReference type="Pfam" id="PF23735">
    <property type="entry name" value="KIF9"/>
    <property type="match status" value="1"/>
</dbReference>
<evidence type="ECO:0000256" key="11">
    <source>
        <dbReference type="ARBA" id="ARBA00023212"/>
    </source>
</evidence>
<comment type="function">
    <text evidence="13">Essential for normal male fertility and for progressive motility of spermatozoa.</text>
</comment>
<dbReference type="PROSITE" id="PS50067">
    <property type="entry name" value="KINESIN_MOTOR_2"/>
    <property type="match status" value="1"/>
</dbReference>
<evidence type="ECO:0000256" key="17">
    <source>
        <dbReference type="SAM" id="Coils"/>
    </source>
</evidence>
<feature type="compositionally biased region" description="Pro residues" evidence="18">
    <location>
        <begin position="570"/>
        <end position="579"/>
    </location>
</feature>
<accession>A0A9W2V6P2</accession>
<evidence type="ECO:0000256" key="8">
    <source>
        <dbReference type="ARBA" id="ARBA00023054"/>
    </source>
</evidence>
<comment type="subcellular location">
    <subcellularLocation>
        <location evidence="1">Cytoplasm</location>
        <location evidence="1">Cytoskeleton</location>
        <location evidence="1">Flagellum axoneme</location>
    </subcellularLocation>
</comment>
<feature type="compositionally biased region" description="Basic and acidic residues" evidence="18">
    <location>
        <begin position="538"/>
        <end position="551"/>
    </location>
</feature>
<evidence type="ECO:0000256" key="7">
    <source>
        <dbReference type="ARBA" id="ARBA00022846"/>
    </source>
</evidence>
<evidence type="ECO:0000256" key="6">
    <source>
        <dbReference type="ARBA" id="ARBA00022840"/>
    </source>
</evidence>
<dbReference type="GO" id="GO:0007018">
    <property type="term" value="P:microtubule-based movement"/>
    <property type="evidence" value="ECO:0007669"/>
    <property type="project" value="InterPro"/>
</dbReference>
<evidence type="ECO:0000313" key="21">
    <source>
        <dbReference type="RefSeq" id="XP_053754321.1"/>
    </source>
</evidence>
<evidence type="ECO:0000256" key="12">
    <source>
        <dbReference type="ARBA" id="ARBA00023273"/>
    </source>
</evidence>
<evidence type="ECO:0000256" key="16">
    <source>
        <dbReference type="RuleBase" id="RU000394"/>
    </source>
</evidence>
<evidence type="ECO:0000256" key="9">
    <source>
        <dbReference type="ARBA" id="ARBA00023069"/>
    </source>
</evidence>
<evidence type="ECO:0000256" key="5">
    <source>
        <dbReference type="ARBA" id="ARBA00022741"/>
    </source>
</evidence>
<dbReference type="GO" id="GO:0003777">
    <property type="term" value="F:microtubule motor activity"/>
    <property type="evidence" value="ECO:0007669"/>
    <property type="project" value="InterPro"/>
</dbReference>
<dbReference type="InterPro" id="IPR027417">
    <property type="entry name" value="P-loop_NTPase"/>
</dbReference>
<comment type="subunit">
    <text evidence="14">Interacts with HYDIN.</text>
</comment>
<gene>
    <name evidence="21" type="primary">KIF9</name>
</gene>
<evidence type="ECO:0000256" key="15">
    <source>
        <dbReference type="PROSITE-ProRule" id="PRU00283"/>
    </source>
</evidence>
<keyword evidence="3" id="KW-0597">Phosphoprotein</keyword>
<feature type="binding site" evidence="15">
    <location>
        <begin position="121"/>
        <end position="128"/>
    </location>
    <ligand>
        <name>ATP</name>
        <dbReference type="ChEBI" id="CHEBI:30616"/>
    </ligand>
</feature>
<dbReference type="GO" id="GO:0005524">
    <property type="term" value="F:ATP binding"/>
    <property type="evidence" value="ECO:0007669"/>
    <property type="project" value="UniProtKB-UniRule"/>
</dbReference>
<dbReference type="InterPro" id="IPR036961">
    <property type="entry name" value="Kinesin_motor_dom_sf"/>
</dbReference>
<dbReference type="GO" id="GO:0005874">
    <property type="term" value="C:microtubule"/>
    <property type="evidence" value="ECO:0007669"/>
    <property type="project" value="UniProtKB-KW"/>
</dbReference>
<evidence type="ECO:0000256" key="4">
    <source>
        <dbReference type="ARBA" id="ARBA00022701"/>
    </source>
</evidence>
<dbReference type="InterPro" id="IPR001752">
    <property type="entry name" value="Kinesin_motor_dom"/>
</dbReference>
<feature type="compositionally biased region" description="Polar residues" evidence="18">
    <location>
        <begin position="526"/>
        <end position="537"/>
    </location>
</feature>